<dbReference type="SUPFAM" id="SSF52540">
    <property type="entry name" value="P-loop containing nucleoside triphosphate hydrolases"/>
    <property type="match status" value="1"/>
</dbReference>
<dbReference type="GO" id="GO:0003677">
    <property type="term" value="F:DNA binding"/>
    <property type="evidence" value="ECO:0007669"/>
    <property type="project" value="UniProtKB-KW"/>
</dbReference>
<keyword evidence="2" id="KW-0227">DNA damage</keyword>
<dbReference type="InterPro" id="IPR033454">
    <property type="entry name" value="RecG_wedge"/>
</dbReference>
<feature type="domain" description="Helicase C-terminal" evidence="10">
    <location>
        <begin position="507"/>
        <end position="664"/>
    </location>
</feature>
<evidence type="ECO:0000256" key="4">
    <source>
        <dbReference type="ARBA" id="ARBA00022806"/>
    </source>
</evidence>
<keyword evidence="3" id="KW-0378">Hydrolase</keyword>
<dbReference type="SMART" id="SM00490">
    <property type="entry name" value="HELICc"/>
    <property type="match status" value="1"/>
</dbReference>
<dbReference type="EMBL" id="WAJS01000038">
    <property type="protein sequence ID" value="KAB1641022.1"/>
    <property type="molecule type" value="Genomic_DNA"/>
</dbReference>
<evidence type="ECO:0000256" key="3">
    <source>
        <dbReference type="ARBA" id="ARBA00022801"/>
    </source>
</evidence>
<gene>
    <name evidence="11" type="ORF">F8D48_10100</name>
</gene>
<dbReference type="InterPro" id="IPR012340">
    <property type="entry name" value="NA-bd_OB-fold"/>
</dbReference>
<reference evidence="11 12" key="1">
    <citation type="submission" date="2019-09" db="EMBL/GenBank/DDBJ databases">
        <title>Whole genome shotgun sequencing (WGS) of Ellagibacter isourolithinifaciens DSM 104140(T) and Adlercreutzia muris DSM 29508(T).</title>
        <authorList>
            <person name="Stoll D.A."/>
            <person name="Danylec N."/>
            <person name="Huch M."/>
        </authorList>
    </citation>
    <scope>NUCLEOTIDE SEQUENCE [LARGE SCALE GENOMIC DNA]</scope>
    <source>
        <strain evidence="11 12">DSM 29508</strain>
    </source>
</reference>
<keyword evidence="12" id="KW-1185">Reference proteome</keyword>
<evidence type="ECO:0000256" key="5">
    <source>
        <dbReference type="ARBA" id="ARBA00022840"/>
    </source>
</evidence>
<dbReference type="InterPro" id="IPR027417">
    <property type="entry name" value="P-loop_NTPase"/>
</dbReference>
<dbReference type="InterPro" id="IPR001650">
    <property type="entry name" value="Helicase_C-like"/>
</dbReference>
<keyword evidence="1" id="KW-0547">Nucleotide-binding</keyword>
<dbReference type="CDD" id="cd04488">
    <property type="entry name" value="RecG_wedge_OBF"/>
    <property type="match status" value="1"/>
</dbReference>
<dbReference type="Pfam" id="PF17191">
    <property type="entry name" value="RecG_wedge"/>
    <property type="match status" value="1"/>
</dbReference>
<evidence type="ECO:0000313" key="12">
    <source>
        <dbReference type="Proteomes" id="UP000479639"/>
    </source>
</evidence>
<evidence type="ECO:0000256" key="6">
    <source>
        <dbReference type="ARBA" id="ARBA00023125"/>
    </source>
</evidence>
<keyword evidence="7" id="KW-0234">DNA repair</keyword>
<dbReference type="PANTHER" id="PTHR47964">
    <property type="entry name" value="ATP-DEPENDENT DNA HELICASE HOMOLOG RECG, CHLOROPLASTIC"/>
    <property type="match status" value="1"/>
</dbReference>
<dbReference type="Pfam" id="PF00270">
    <property type="entry name" value="DEAD"/>
    <property type="match status" value="1"/>
</dbReference>
<dbReference type="Proteomes" id="UP000479639">
    <property type="component" value="Unassembled WGS sequence"/>
</dbReference>
<keyword evidence="5" id="KW-0067">ATP-binding</keyword>
<accession>A0A7C8FRW3</accession>
<evidence type="ECO:0000313" key="11">
    <source>
        <dbReference type="EMBL" id="KAB1641022.1"/>
    </source>
</evidence>
<protein>
    <recommendedName>
        <fullName evidence="8">Probable DNA 3'-5' helicase RecG</fullName>
    </recommendedName>
</protein>
<dbReference type="PROSITE" id="PS51192">
    <property type="entry name" value="HELICASE_ATP_BIND_1"/>
    <property type="match status" value="1"/>
</dbReference>
<name>A0A7C8FRW3_9ACTN</name>
<dbReference type="RefSeq" id="WP_151431767.1">
    <property type="nucleotide sequence ID" value="NZ_JANJZI010000015.1"/>
</dbReference>
<dbReference type="InterPro" id="IPR014001">
    <property type="entry name" value="Helicase_ATP-bd"/>
</dbReference>
<dbReference type="Gene3D" id="2.40.50.140">
    <property type="entry name" value="Nucleic acid-binding proteins"/>
    <property type="match status" value="1"/>
</dbReference>
<evidence type="ECO:0000256" key="2">
    <source>
        <dbReference type="ARBA" id="ARBA00022763"/>
    </source>
</evidence>
<dbReference type="InterPro" id="IPR047112">
    <property type="entry name" value="RecG/Mfd"/>
</dbReference>
<dbReference type="Gene3D" id="3.40.50.300">
    <property type="entry name" value="P-loop containing nucleotide triphosphate hydrolases"/>
    <property type="match status" value="2"/>
</dbReference>
<dbReference type="AlphaFoldDB" id="A0A7C8FRW3"/>
<dbReference type="GO" id="GO:0005524">
    <property type="term" value="F:ATP binding"/>
    <property type="evidence" value="ECO:0007669"/>
    <property type="project" value="UniProtKB-KW"/>
</dbReference>
<evidence type="ECO:0000259" key="10">
    <source>
        <dbReference type="PROSITE" id="PS51194"/>
    </source>
</evidence>
<proteinExistence type="predicted"/>
<comment type="caution">
    <text evidence="11">The sequence shown here is derived from an EMBL/GenBank/DDBJ whole genome shotgun (WGS) entry which is preliminary data.</text>
</comment>
<dbReference type="GO" id="GO:0006281">
    <property type="term" value="P:DNA repair"/>
    <property type="evidence" value="ECO:0007669"/>
    <property type="project" value="UniProtKB-KW"/>
</dbReference>
<keyword evidence="4 11" id="KW-0347">Helicase</keyword>
<keyword evidence="6" id="KW-0238">DNA-binding</keyword>
<dbReference type="SUPFAM" id="SSF50249">
    <property type="entry name" value="Nucleic acid-binding proteins"/>
    <property type="match status" value="1"/>
</dbReference>
<dbReference type="InterPro" id="IPR045562">
    <property type="entry name" value="RecG_dom3_C"/>
</dbReference>
<dbReference type="PROSITE" id="PS51194">
    <property type="entry name" value="HELICASE_CTER"/>
    <property type="match status" value="1"/>
</dbReference>
<evidence type="ECO:0000256" key="7">
    <source>
        <dbReference type="ARBA" id="ARBA00023204"/>
    </source>
</evidence>
<dbReference type="Pfam" id="PF19833">
    <property type="entry name" value="RecG_dom3_C"/>
    <property type="match status" value="1"/>
</dbReference>
<dbReference type="GO" id="GO:0003678">
    <property type="term" value="F:DNA helicase activity"/>
    <property type="evidence" value="ECO:0007669"/>
    <property type="project" value="TreeGrafter"/>
</dbReference>
<dbReference type="GO" id="GO:0016787">
    <property type="term" value="F:hydrolase activity"/>
    <property type="evidence" value="ECO:0007669"/>
    <property type="project" value="UniProtKB-KW"/>
</dbReference>
<organism evidence="11 12">
    <name type="scientific">Adlercreutzia muris</name>
    <dbReference type="NCBI Taxonomy" id="1796610"/>
    <lineage>
        <taxon>Bacteria</taxon>
        <taxon>Bacillati</taxon>
        <taxon>Actinomycetota</taxon>
        <taxon>Coriobacteriia</taxon>
        <taxon>Eggerthellales</taxon>
        <taxon>Eggerthellaceae</taxon>
        <taxon>Adlercreutzia</taxon>
    </lineage>
</organism>
<dbReference type="Pfam" id="PF00271">
    <property type="entry name" value="Helicase_C"/>
    <property type="match status" value="1"/>
</dbReference>
<dbReference type="InterPro" id="IPR011545">
    <property type="entry name" value="DEAD/DEAH_box_helicase_dom"/>
</dbReference>
<feature type="domain" description="Helicase ATP-binding" evidence="9">
    <location>
        <begin position="285"/>
        <end position="446"/>
    </location>
</feature>
<dbReference type="SMART" id="SM00487">
    <property type="entry name" value="DEXDc"/>
    <property type="match status" value="1"/>
</dbReference>
<sequence>MDLPIDREKATLALDGPVNRVRLVSPARAKALEKLGIRTVRDLVTHFPRSYIDLSSVESCASARIGETCTIRGTVHEIKLKKPRYNLKLVEIALVDGTGIIVVTAFRQPWLMDQIKAGDAVAVSGKVTFDYGYKRMTNPFIEVIGGGEGPALTGTVVPVHPATEKLSAAWVRRIVANGLEEIRGVFDPLPLGLRLRYRLMGRQAALTAIHFPATPAEADEARRRLVYEELLYLELFLMQEGAERARDREAVAHIVDGPRVAAFAGALPFVLTGEQERARDDILGVLAAPTAANHMLLGDVGTGKTVVAGFALAAAADSGCQAMLLAPTEVLARQHAEGLGALLEAAGVGCALLTGSTAAPERASITERFAAGELDVLIGTHALLSDDVRPARLSLAVIDEQQRFGVDQRAKLLAKGEAPDALYLTATPIPRTLALALYGNLTLSYIKHRPHDAVSRTTRVLPRELQGEALDAARAALERGEQVYVVCPLVGKGTEERDGKAAGKRSDADAAGEEYHPAVAIEGEADFADDDVTAATREAEVLQKTTFPDFTVALLHGAMGTEAKREVMERFRDGAVDVLVATTVIEVGVDVPNATVMIVQDADRFGLAQLHQLRGRVGRGTKAAEVFLVSASTREESLARLAAMETTDDGFELAAFDLSLRREGDILGNRQHGASGLKLVNIMRDGAIIEAAHADAAALLDIDPNLEEPDHRALAREVRIAFSGEVVAGG</sequence>
<evidence type="ECO:0000259" key="9">
    <source>
        <dbReference type="PROSITE" id="PS51192"/>
    </source>
</evidence>
<evidence type="ECO:0000256" key="8">
    <source>
        <dbReference type="ARBA" id="ARBA00049819"/>
    </source>
</evidence>
<dbReference type="PANTHER" id="PTHR47964:SF1">
    <property type="entry name" value="ATP-DEPENDENT DNA HELICASE HOMOLOG RECG, CHLOROPLASTIC"/>
    <property type="match status" value="1"/>
</dbReference>
<evidence type="ECO:0000256" key="1">
    <source>
        <dbReference type="ARBA" id="ARBA00022741"/>
    </source>
</evidence>